<organism evidence="1 2">
    <name type="scientific">Furculomyces boomerangus</name>
    <dbReference type="NCBI Taxonomy" id="61424"/>
    <lineage>
        <taxon>Eukaryota</taxon>
        <taxon>Fungi</taxon>
        <taxon>Fungi incertae sedis</taxon>
        <taxon>Zoopagomycota</taxon>
        <taxon>Kickxellomycotina</taxon>
        <taxon>Harpellomycetes</taxon>
        <taxon>Harpellales</taxon>
        <taxon>Harpellaceae</taxon>
        <taxon>Furculomyces</taxon>
    </lineage>
</organism>
<accession>A0A2T9YMB6</accession>
<evidence type="ECO:0000313" key="2">
    <source>
        <dbReference type="Proteomes" id="UP000245699"/>
    </source>
</evidence>
<gene>
    <name evidence="1" type="ORF">BB559_003261</name>
</gene>
<proteinExistence type="predicted"/>
<comment type="caution">
    <text evidence="1">The sequence shown here is derived from an EMBL/GenBank/DDBJ whole genome shotgun (WGS) entry which is preliminary data.</text>
</comment>
<dbReference type="Proteomes" id="UP000245699">
    <property type="component" value="Unassembled WGS sequence"/>
</dbReference>
<protein>
    <submittedName>
        <fullName evidence="1">Uncharacterized protein</fullName>
    </submittedName>
</protein>
<reference evidence="1 2" key="1">
    <citation type="journal article" date="2018" name="MBio">
        <title>Comparative Genomics Reveals the Core Gene Toolbox for the Fungus-Insect Symbiosis.</title>
        <authorList>
            <person name="Wang Y."/>
            <person name="Stata M."/>
            <person name="Wang W."/>
            <person name="Stajich J.E."/>
            <person name="White M.M."/>
            <person name="Moncalvo J.M."/>
        </authorList>
    </citation>
    <scope>NUCLEOTIDE SEQUENCE [LARGE SCALE GENOMIC DNA]</scope>
    <source>
        <strain evidence="1 2">AUS-77-4</strain>
    </source>
</reference>
<evidence type="ECO:0000313" key="1">
    <source>
        <dbReference type="EMBL" id="PVU93478.1"/>
    </source>
</evidence>
<name>A0A2T9YMB6_9FUNG</name>
<keyword evidence="2" id="KW-1185">Reference proteome</keyword>
<dbReference type="EMBL" id="MBFT01000321">
    <property type="protein sequence ID" value="PVU93478.1"/>
    <property type="molecule type" value="Genomic_DNA"/>
</dbReference>
<dbReference type="AlphaFoldDB" id="A0A2T9YMB6"/>
<sequence>MNPAFRAKVKPGAAIVYLENDKLYFCSNDSFVDTTGFDNKELDNYNIYVSGDKRTCDKVSPPLNSANAFTANWKLVVPLLLSVLVASQIQSYALETNTK</sequence>